<dbReference type="OrthoDB" id="2895472at2"/>
<evidence type="ECO:0000256" key="2">
    <source>
        <dbReference type="ARBA" id="ARBA00022679"/>
    </source>
</evidence>
<accession>A0A3E0HEJ5</accession>
<dbReference type="InterPro" id="IPR038622">
    <property type="entry name" value="CDPS_sf"/>
</dbReference>
<dbReference type="Gene3D" id="3.40.50.11710">
    <property type="entry name" value="Cyclodipeptide synthase"/>
    <property type="match status" value="1"/>
</dbReference>
<dbReference type="Pfam" id="PF16715">
    <property type="entry name" value="CDPS"/>
    <property type="match status" value="1"/>
</dbReference>
<dbReference type="NCBIfam" id="TIGR04539">
    <property type="entry name" value="tRNA_cyclodipep"/>
    <property type="match status" value="1"/>
</dbReference>
<organism evidence="4 5">
    <name type="scientific">Kutzneria buriramensis</name>
    <dbReference type="NCBI Taxonomy" id="1045776"/>
    <lineage>
        <taxon>Bacteria</taxon>
        <taxon>Bacillati</taxon>
        <taxon>Actinomycetota</taxon>
        <taxon>Actinomycetes</taxon>
        <taxon>Pseudonocardiales</taxon>
        <taxon>Pseudonocardiaceae</taxon>
        <taxon>Kutzneria</taxon>
    </lineage>
</organism>
<dbReference type="InterPro" id="IPR030903">
    <property type="entry name" value="CDPS"/>
</dbReference>
<evidence type="ECO:0000313" key="5">
    <source>
        <dbReference type="Proteomes" id="UP000256269"/>
    </source>
</evidence>
<dbReference type="AlphaFoldDB" id="A0A3E0HEJ5"/>
<protein>
    <recommendedName>
        <fullName evidence="3">Cyclodipeptide synthase</fullName>
    </recommendedName>
</protein>
<name>A0A3E0HEJ5_9PSEU</name>
<keyword evidence="2" id="KW-0808">Transferase</keyword>
<evidence type="ECO:0000256" key="3">
    <source>
        <dbReference type="ARBA" id="ARBA00030771"/>
    </source>
</evidence>
<gene>
    <name evidence="4" type="ORF">BCF44_109237</name>
</gene>
<dbReference type="RefSeq" id="WP_147328645.1">
    <property type="nucleotide sequence ID" value="NZ_CP144375.1"/>
</dbReference>
<dbReference type="Proteomes" id="UP000256269">
    <property type="component" value="Unassembled WGS sequence"/>
</dbReference>
<comment type="caution">
    <text evidence="4">The sequence shown here is derived from an EMBL/GenBank/DDBJ whole genome shotgun (WGS) entry which is preliminary data.</text>
</comment>
<dbReference type="GO" id="GO:0016755">
    <property type="term" value="F:aminoacyltransferase activity"/>
    <property type="evidence" value="ECO:0007669"/>
    <property type="project" value="InterPro"/>
</dbReference>
<proteinExistence type="inferred from homology"/>
<sequence length="235" mass="25858">MFTFTRLSPATSRDHVLVGLSPMNGRYTPEYIRKLIYWLQPRFRSIDVILPGFEAAYTLVAAGQPPTQAVRRARRACRQVRNPAVQALADLGVPDAARHVTSWTRLHANATYRAALIHSRRAYLTDSRIRRACRDMTGEVVRNAAAGGREIDAADIDIAVRYVIAEIPLFIHGPSLFGATESVFVYHRPTPLVTAIASGDCILTAEPGQSWAVVTEEENNHGRTGTSAALPVPSR</sequence>
<comment type="similarity">
    <text evidence="1">Belongs to the CDPS family.</text>
</comment>
<evidence type="ECO:0000313" key="4">
    <source>
        <dbReference type="EMBL" id="REH43694.1"/>
    </source>
</evidence>
<dbReference type="EMBL" id="QUNO01000009">
    <property type="protein sequence ID" value="REH43694.1"/>
    <property type="molecule type" value="Genomic_DNA"/>
</dbReference>
<keyword evidence="5" id="KW-1185">Reference proteome</keyword>
<reference evidence="4 5" key="1">
    <citation type="submission" date="2018-08" db="EMBL/GenBank/DDBJ databases">
        <title>Genomic Encyclopedia of Archaeal and Bacterial Type Strains, Phase II (KMG-II): from individual species to whole genera.</title>
        <authorList>
            <person name="Goeker M."/>
        </authorList>
    </citation>
    <scope>NUCLEOTIDE SEQUENCE [LARGE SCALE GENOMIC DNA]</scope>
    <source>
        <strain evidence="4 5">DSM 45791</strain>
    </source>
</reference>
<evidence type="ECO:0000256" key="1">
    <source>
        <dbReference type="ARBA" id="ARBA00006034"/>
    </source>
</evidence>